<sequence>MGGDRPEDGALNGFGDGGLDRLDHGCGLGGAFARGGLGRRGLRGGLGGRLRGGLGGGLGGALGGAAGRFRQRSLIPGSGTCRIGHRGDHQFA</sequence>
<evidence type="ECO:0000313" key="2">
    <source>
        <dbReference type="Proteomes" id="UP000230551"/>
    </source>
</evidence>
<proteinExistence type="predicted"/>
<gene>
    <name evidence="1" type="ORF">CQY22_010075</name>
</gene>
<protein>
    <submittedName>
        <fullName evidence="1">Uncharacterized protein</fullName>
    </submittedName>
</protein>
<name>A0A2G5PA34_9MYCO</name>
<dbReference type="EMBL" id="PDCN02000011">
    <property type="protein sequence ID" value="PIB75205.1"/>
    <property type="molecule type" value="Genomic_DNA"/>
</dbReference>
<accession>A0A2G5PA34</accession>
<organism evidence="1 2">
    <name type="scientific">Mycolicibacterium brumae</name>
    <dbReference type="NCBI Taxonomy" id="85968"/>
    <lineage>
        <taxon>Bacteria</taxon>
        <taxon>Bacillati</taxon>
        <taxon>Actinomycetota</taxon>
        <taxon>Actinomycetes</taxon>
        <taxon>Mycobacteriales</taxon>
        <taxon>Mycobacteriaceae</taxon>
        <taxon>Mycolicibacterium</taxon>
    </lineage>
</organism>
<comment type="caution">
    <text evidence="1">The sequence shown here is derived from an EMBL/GenBank/DDBJ whole genome shotgun (WGS) entry which is preliminary data.</text>
</comment>
<evidence type="ECO:0000313" key="1">
    <source>
        <dbReference type="EMBL" id="PIB75205.1"/>
    </source>
</evidence>
<keyword evidence="2" id="KW-1185">Reference proteome</keyword>
<dbReference type="AlphaFoldDB" id="A0A2G5PA34"/>
<dbReference type="Proteomes" id="UP000230551">
    <property type="component" value="Unassembled WGS sequence"/>
</dbReference>
<reference evidence="1 2" key="1">
    <citation type="journal article" date="2017" name="Infect. Genet. Evol.">
        <title>The new phylogeny of the genus Mycobacterium: The old and the news.</title>
        <authorList>
            <person name="Tortoli E."/>
            <person name="Fedrizzi T."/>
            <person name="Meehan C.J."/>
            <person name="Trovato A."/>
            <person name="Grottola A."/>
            <person name="Giacobazzi E."/>
            <person name="Serpini G.F."/>
            <person name="Tagliazucchi S."/>
            <person name="Fabio A."/>
            <person name="Bettua C."/>
            <person name="Bertorelli R."/>
            <person name="Frascaro F."/>
            <person name="De Sanctis V."/>
            <person name="Pecorari M."/>
            <person name="Jousson O."/>
            <person name="Segata N."/>
            <person name="Cirillo D.M."/>
        </authorList>
    </citation>
    <scope>NUCLEOTIDE SEQUENCE [LARGE SCALE GENOMIC DNA]</scope>
    <source>
        <strain evidence="1 2">CIP1034565</strain>
    </source>
</reference>